<dbReference type="GO" id="GO:0043137">
    <property type="term" value="P:DNA replication, removal of RNA primer"/>
    <property type="evidence" value="ECO:0007669"/>
    <property type="project" value="TreeGrafter"/>
</dbReference>
<dbReference type="CDD" id="cd07182">
    <property type="entry name" value="RNase_HII_bacteria_HII_like"/>
    <property type="match status" value="1"/>
</dbReference>
<dbReference type="FunFam" id="3.30.420.10:FF:000006">
    <property type="entry name" value="Ribonuclease HII"/>
    <property type="match status" value="1"/>
</dbReference>
<comment type="similarity">
    <text evidence="5 14 16">Belongs to the RNase HII family.</text>
</comment>
<accession>A0A545UAY9</accession>
<comment type="subcellular location">
    <subcellularLocation>
        <location evidence="4 14">Cytoplasm</location>
    </subcellularLocation>
</comment>
<dbReference type="InterPro" id="IPR022898">
    <property type="entry name" value="RNase_HII"/>
</dbReference>
<evidence type="ECO:0000256" key="5">
    <source>
        <dbReference type="ARBA" id="ARBA00007383"/>
    </source>
</evidence>
<evidence type="ECO:0000256" key="7">
    <source>
        <dbReference type="ARBA" id="ARBA00019179"/>
    </source>
</evidence>
<dbReference type="AlphaFoldDB" id="A0A545UAY9"/>
<evidence type="ECO:0000259" key="17">
    <source>
        <dbReference type="PROSITE" id="PS51975"/>
    </source>
</evidence>
<dbReference type="GO" id="GO:0030145">
    <property type="term" value="F:manganese ion binding"/>
    <property type="evidence" value="ECO:0007669"/>
    <property type="project" value="UniProtKB-UniRule"/>
</dbReference>
<keyword evidence="11 14" id="KW-0255">Endonuclease</keyword>
<feature type="binding site" evidence="14 15">
    <location>
        <position position="12"/>
    </location>
    <ligand>
        <name>a divalent metal cation</name>
        <dbReference type="ChEBI" id="CHEBI:60240"/>
    </ligand>
</feature>
<dbReference type="InterPro" id="IPR036397">
    <property type="entry name" value="RNaseH_sf"/>
</dbReference>
<keyword evidence="9 14" id="KW-0540">Nuclease</keyword>
<name>A0A545UAY9_9GAMM</name>
<evidence type="ECO:0000256" key="8">
    <source>
        <dbReference type="ARBA" id="ARBA00022490"/>
    </source>
</evidence>
<evidence type="ECO:0000256" key="3">
    <source>
        <dbReference type="ARBA" id="ARBA00004065"/>
    </source>
</evidence>
<comment type="cofactor">
    <cofactor evidence="14 15">
        <name>Mn(2+)</name>
        <dbReference type="ChEBI" id="CHEBI:29035"/>
    </cofactor>
    <cofactor evidence="14 15">
        <name>Mg(2+)</name>
        <dbReference type="ChEBI" id="CHEBI:18420"/>
    </cofactor>
    <text evidence="14 15">Manganese or magnesium. Binds 1 divalent metal ion per monomer in the absence of substrate. May bind a second metal ion after substrate binding.</text>
</comment>
<dbReference type="Proteomes" id="UP000315439">
    <property type="component" value="Unassembled WGS sequence"/>
</dbReference>
<dbReference type="GO" id="GO:0005737">
    <property type="term" value="C:cytoplasm"/>
    <property type="evidence" value="ECO:0007669"/>
    <property type="project" value="UniProtKB-SubCell"/>
</dbReference>
<dbReference type="EMBL" id="VIKS01000010">
    <property type="protein sequence ID" value="TQV86628.1"/>
    <property type="molecule type" value="Genomic_DNA"/>
</dbReference>
<dbReference type="NCBIfam" id="NF000595">
    <property type="entry name" value="PRK00015.1-3"/>
    <property type="match status" value="1"/>
</dbReference>
<dbReference type="GO" id="GO:0003723">
    <property type="term" value="F:RNA binding"/>
    <property type="evidence" value="ECO:0007669"/>
    <property type="project" value="UniProtKB-UniRule"/>
</dbReference>
<comment type="function">
    <text evidence="3 14 16">Endonuclease that specifically degrades the RNA of RNA-DNA hybrids.</text>
</comment>
<dbReference type="InterPro" id="IPR024567">
    <property type="entry name" value="RNase_HII/HIII_dom"/>
</dbReference>
<keyword evidence="19" id="KW-1185">Reference proteome</keyword>
<evidence type="ECO:0000256" key="9">
    <source>
        <dbReference type="ARBA" id="ARBA00022722"/>
    </source>
</evidence>
<feature type="domain" description="RNase H type-2" evidence="17">
    <location>
        <begin position="5"/>
        <end position="192"/>
    </location>
</feature>
<dbReference type="InterPro" id="IPR012337">
    <property type="entry name" value="RNaseH-like_sf"/>
</dbReference>
<dbReference type="SUPFAM" id="SSF53098">
    <property type="entry name" value="Ribonuclease H-like"/>
    <property type="match status" value="1"/>
</dbReference>
<reference evidence="18 19" key="1">
    <citation type="submission" date="2019-07" db="EMBL/GenBank/DDBJ databases">
        <title>Draft genome for Aliikangiella sp. M105.</title>
        <authorList>
            <person name="Wang G."/>
        </authorList>
    </citation>
    <scope>NUCLEOTIDE SEQUENCE [LARGE SCALE GENOMIC DNA]</scope>
    <source>
        <strain evidence="18 19">M105</strain>
    </source>
</reference>
<gene>
    <name evidence="14 18" type="primary">rnhB</name>
    <name evidence="18" type="ORF">FLL46_17195</name>
</gene>
<keyword evidence="8 14" id="KW-0963">Cytoplasm</keyword>
<protein>
    <recommendedName>
        <fullName evidence="7 14">Ribonuclease HII</fullName>
        <shortName evidence="14">RNase HII</shortName>
        <ecNumber evidence="6 14">3.1.26.4</ecNumber>
    </recommendedName>
</protein>
<dbReference type="PROSITE" id="PS51975">
    <property type="entry name" value="RNASE_H_2"/>
    <property type="match status" value="1"/>
</dbReference>
<dbReference type="GO" id="GO:0006298">
    <property type="term" value="P:mismatch repair"/>
    <property type="evidence" value="ECO:0007669"/>
    <property type="project" value="TreeGrafter"/>
</dbReference>
<dbReference type="Pfam" id="PF01351">
    <property type="entry name" value="RNase_HII"/>
    <property type="match status" value="1"/>
</dbReference>
<comment type="catalytic activity">
    <reaction evidence="1 14 15 16">
        <text>Endonucleolytic cleavage to 5'-phosphomonoester.</text>
        <dbReference type="EC" id="3.1.26.4"/>
    </reaction>
</comment>
<sequence length="192" mass="20829">MYKDHLTAGVDEVGRGPLAGPVIAAAVILDPKQPIEGLTDSKKLSEKKRIQLAEEIKLKALSWCIARAEPLEIDEINILNASLLAMQRAVEGLEVKPGHCLVDGNKLPKLPCTAEAIVKGDLTEPAISAASIIAKVARDLEMIEMEAVFPGYGFAQHKGYPTKTHREALAKLGVTKIHRKSFAPVQKQLQLI</sequence>
<dbReference type="Gene3D" id="3.30.420.10">
    <property type="entry name" value="Ribonuclease H-like superfamily/Ribonuclease H"/>
    <property type="match status" value="1"/>
</dbReference>
<dbReference type="NCBIfam" id="NF000594">
    <property type="entry name" value="PRK00015.1-1"/>
    <property type="match status" value="1"/>
</dbReference>
<dbReference type="InterPro" id="IPR001352">
    <property type="entry name" value="RNase_HII/HIII"/>
</dbReference>
<evidence type="ECO:0000313" key="19">
    <source>
        <dbReference type="Proteomes" id="UP000315439"/>
    </source>
</evidence>
<evidence type="ECO:0000313" key="18">
    <source>
        <dbReference type="EMBL" id="TQV86628.1"/>
    </source>
</evidence>
<dbReference type="PANTHER" id="PTHR10954:SF18">
    <property type="entry name" value="RIBONUCLEASE HII"/>
    <property type="match status" value="1"/>
</dbReference>
<evidence type="ECO:0000256" key="10">
    <source>
        <dbReference type="ARBA" id="ARBA00022723"/>
    </source>
</evidence>
<dbReference type="PANTHER" id="PTHR10954">
    <property type="entry name" value="RIBONUCLEASE H2 SUBUNIT A"/>
    <property type="match status" value="1"/>
</dbReference>
<evidence type="ECO:0000256" key="4">
    <source>
        <dbReference type="ARBA" id="ARBA00004496"/>
    </source>
</evidence>
<evidence type="ECO:0000256" key="13">
    <source>
        <dbReference type="ARBA" id="ARBA00023211"/>
    </source>
</evidence>
<evidence type="ECO:0000256" key="11">
    <source>
        <dbReference type="ARBA" id="ARBA00022759"/>
    </source>
</evidence>
<evidence type="ECO:0000256" key="6">
    <source>
        <dbReference type="ARBA" id="ARBA00012180"/>
    </source>
</evidence>
<dbReference type="GO" id="GO:0004523">
    <property type="term" value="F:RNA-DNA hybrid ribonuclease activity"/>
    <property type="evidence" value="ECO:0007669"/>
    <property type="project" value="UniProtKB-UniRule"/>
</dbReference>
<organism evidence="18 19">
    <name type="scientific">Aliikangiella coralliicola</name>
    <dbReference type="NCBI Taxonomy" id="2592383"/>
    <lineage>
        <taxon>Bacteria</taxon>
        <taxon>Pseudomonadati</taxon>
        <taxon>Pseudomonadota</taxon>
        <taxon>Gammaproteobacteria</taxon>
        <taxon>Oceanospirillales</taxon>
        <taxon>Pleioneaceae</taxon>
        <taxon>Aliikangiella</taxon>
    </lineage>
</organism>
<keyword evidence="13 14" id="KW-0464">Manganese</keyword>
<dbReference type="NCBIfam" id="NF000596">
    <property type="entry name" value="PRK00015.1-4"/>
    <property type="match status" value="1"/>
</dbReference>
<evidence type="ECO:0000256" key="16">
    <source>
        <dbReference type="RuleBase" id="RU003515"/>
    </source>
</evidence>
<comment type="cofactor">
    <cofactor evidence="2">
        <name>Mg(2+)</name>
        <dbReference type="ChEBI" id="CHEBI:18420"/>
    </cofactor>
</comment>
<evidence type="ECO:0000256" key="12">
    <source>
        <dbReference type="ARBA" id="ARBA00022801"/>
    </source>
</evidence>
<dbReference type="GO" id="GO:0032299">
    <property type="term" value="C:ribonuclease H2 complex"/>
    <property type="evidence" value="ECO:0007669"/>
    <property type="project" value="TreeGrafter"/>
</dbReference>
<evidence type="ECO:0000256" key="14">
    <source>
        <dbReference type="HAMAP-Rule" id="MF_00052"/>
    </source>
</evidence>
<evidence type="ECO:0000256" key="2">
    <source>
        <dbReference type="ARBA" id="ARBA00001946"/>
    </source>
</evidence>
<dbReference type="OrthoDB" id="9803420at2"/>
<feature type="binding site" evidence="14 15">
    <location>
        <position position="11"/>
    </location>
    <ligand>
        <name>a divalent metal cation</name>
        <dbReference type="ChEBI" id="CHEBI:60240"/>
    </ligand>
</feature>
<dbReference type="RefSeq" id="WP_142932552.1">
    <property type="nucleotide sequence ID" value="NZ_ML660166.1"/>
</dbReference>
<comment type="caution">
    <text evidence="18">The sequence shown here is derived from an EMBL/GenBank/DDBJ whole genome shotgun (WGS) entry which is preliminary data.</text>
</comment>
<feature type="binding site" evidence="14 15">
    <location>
        <position position="103"/>
    </location>
    <ligand>
        <name>a divalent metal cation</name>
        <dbReference type="ChEBI" id="CHEBI:60240"/>
    </ligand>
</feature>
<dbReference type="HAMAP" id="MF_00052_B">
    <property type="entry name" value="RNase_HII_B"/>
    <property type="match status" value="1"/>
</dbReference>
<proteinExistence type="inferred from homology"/>
<keyword evidence="12 14" id="KW-0378">Hydrolase</keyword>
<evidence type="ECO:0000256" key="1">
    <source>
        <dbReference type="ARBA" id="ARBA00000077"/>
    </source>
</evidence>
<keyword evidence="10 14" id="KW-0479">Metal-binding</keyword>
<evidence type="ECO:0000256" key="15">
    <source>
        <dbReference type="PROSITE-ProRule" id="PRU01319"/>
    </source>
</evidence>
<dbReference type="EC" id="3.1.26.4" evidence="6 14"/>